<evidence type="ECO:0000256" key="2">
    <source>
        <dbReference type="ARBA" id="ARBA00022448"/>
    </source>
</evidence>
<dbReference type="InterPro" id="IPR017871">
    <property type="entry name" value="ABC_transporter-like_CS"/>
</dbReference>
<dbReference type="eggNOG" id="COG1126">
    <property type="taxonomic scope" value="Bacteria"/>
</dbReference>
<dbReference type="InterPro" id="IPR003439">
    <property type="entry name" value="ABC_transporter-like_ATP-bd"/>
</dbReference>
<evidence type="ECO:0000313" key="6">
    <source>
        <dbReference type="EMBL" id="AHM56695.1"/>
    </source>
</evidence>
<dbReference type="SUPFAM" id="SSF52540">
    <property type="entry name" value="P-loop containing nucleoside triphosphate hydrolases"/>
    <property type="match status" value="1"/>
</dbReference>
<keyword evidence="2" id="KW-0813">Transport</keyword>
<dbReference type="GO" id="GO:0015424">
    <property type="term" value="F:ABC-type amino acid transporter activity"/>
    <property type="evidence" value="ECO:0007669"/>
    <property type="project" value="InterPro"/>
</dbReference>
<dbReference type="PATRIC" id="fig|1286171.3.peg.1350"/>
<gene>
    <name evidence="6" type="primary">gluA</name>
    <name evidence="6" type="ORF">EAL2_c14000</name>
</gene>
<evidence type="ECO:0000259" key="5">
    <source>
        <dbReference type="PROSITE" id="PS50893"/>
    </source>
</evidence>
<sequence>MNLKISGLNMDFGPNRILKDINLEIDNAHSIVIVGPSGGGKSTLLRILAGLQLPSSGSIEINGRNMIFEEKNLQEYRKTVGMVFQSYNLFPHLTAIENITLPLVEIHKLTPQEALERAEGLLERFQLLEHAYKKPMQLSGGQQQRVAIARAIAIKSQFLLLDEPTSALDPELTAEVLEMIDELKNDFRDLVLVTHEMGFAKRACDYTLFMADGRIVEHGPSKTLFEKPESLQLKNFLAKILEWH</sequence>
<dbReference type="EC" id="3.6.3.21" evidence="6"/>
<keyword evidence="7" id="KW-1185">Reference proteome</keyword>
<dbReference type="PANTHER" id="PTHR43166:SF4">
    <property type="entry name" value="PHOSPHONATES IMPORT ATP-BINDING PROTEIN PHNC"/>
    <property type="match status" value="1"/>
</dbReference>
<dbReference type="GO" id="GO:0005524">
    <property type="term" value="F:ATP binding"/>
    <property type="evidence" value="ECO:0007669"/>
    <property type="project" value="UniProtKB-KW"/>
</dbReference>
<dbReference type="PIRSF" id="PIRSF039085">
    <property type="entry name" value="ABC_ATPase_HisP"/>
    <property type="match status" value="1"/>
</dbReference>
<dbReference type="OrthoDB" id="9802264at2"/>
<keyword evidence="4 6" id="KW-0067">ATP-binding</keyword>
<dbReference type="InterPro" id="IPR050086">
    <property type="entry name" value="MetN_ABC_transporter-like"/>
</dbReference>
<keyword evidence="3" id="KW-0547">Nucleotide-binding</keyword>
<dbReference type="PROSITE" id="PS50893">
    <property type="entry name" value="ABC_TRANSPORTER_2"/>
    <property type="match status" value="1"/>
</dbReference>
<evidence type="ECO:0000256" key="4">
    <source>
        <dbReference type="ARBA" id="ARBA00022840"/>
    </source>
</evidence>
<dbReference type="Proteomes" id="UP000019591">
    <property type="component" value="Chromosome"/>
</dbReference>
<dbReference type="InterPro" id="IPR003593">
    <property type="entry name" value="AAA+_ATPase"/>
</dbReference>
<dbReference type="SMART" id="SM00382">
    <property type="entry name" value="AAA"/>
    <property type="match status" value="1"/>
</dbReference>
<dbReference type="KEGG" id="eac:EAL2_c14000"/>
<feature type="domain" description="ABC transporter" evidence="5">
    <location>
        <begin position="3"/>
        <end position="237"/>
    </location>
</feature>
<dbReference type="Gene3D" id="3.40.50.300">
    <property type="entry name" value="P-loop containing nucleotide triphosphate hydrolases"/>
    <property type="match status" value="1"/>
</dbReference>
<dbReference type="InterPro" id="IPR030679">
    <property type="entry name" value="ABC_ATPase_HisP-typ"/>
</dbReference>
<comment type="similarity">
    <text evidence="1">Belongs to the ABC transporter superfamily.</text>
</comment>
<evidence type="ECO:0000256" key="1">
    <source>
        <dbReference type="ARBA" id="ARBA00005417"/>
    </source>
</evidence>
<dbReference type="AlphaFoldDB" id="W8T756"/>
<dbReference type="PANTHER" id="PTHR43166">
    <property type="entry name" value="AMINO ACID IMPORT ATP-BINDING PROTEIN"/>
    <property type="match status" value="1"/>
</dbReference>
<dbReference type="GO" id="GO:0016887">
    <property type="term" value="F:ATP hydrolysis activity"/>
    <property type="evidence" value="ECO:0007669"/>
    <property type="project" value="InterPro"/>
</dbReference>
<name>W8T756_PEPAC</name>
<evidence type="ECO:0000313" key="7">
    <source>
        <dbReference type="Proteomes" id="UP000019591"/>
    </source>
</evidence>
<accession>W8T756</accession>
<protein>
    <submittedName>
        <fullName evidence="6">Amino acid ABC transporter ATP-binding protein n, PAAT family</fullName>
        <ecNumber evidence="6">3.6.3.21</ecNumber>
    </submittedName>
</protein>
<dbReference type="InterPro" id="IPR027417">
    <property type="entry name" value="P-loop_NTPase"/>
</dbReference>
<dbReference type="Pfam" id="PF00005">
    <property type="entry name" value="ABC_tran"/>
    <property type="match status" value="1"/>
</dbReference>
<dbReference type="PROSITE" id="PS00211">
    <property type="entry name" value="ABC_TRANSPORTER_1"/>
    <property type="match status" value="1"/>
</dbReference>
<organism evidence="6 7">
    <name type="scientific">Peptoclostridium acidaminophilum DSM 3953</name>
    <dbReference type="NCBI Taxonomy" id="1286171"/>
    <lineage>
        <taxon>Bacteria</taxon>
        <taxon>Bacillati</taxon>
        <taxon>Bacillota</taxon>
        <taxon>Clostridia</taxon>
        <taxon>Peptostreptococcales</taxon>
        <taxon>Peptoclostridiaceae</taxon>
        <taxon>Peptoclostridium</taxon>
    </lineage>
</organism>
<dbReference type="EMBL" id="CP007452">
    <property type="protein sequence ID" value="AHM56695.1"/>
    <property type="molecule type" value="Genomic_DNA"/>
</dbReference>
<dbReference type="HOGENOM" id="CLU_000604_1_22_9"/>
<dbReference type="STRING" id="1286171.EAL2_c14000"/>
<keyword evidence="6" id="KW-0378">Hydrolase</keyword>
<proteinExistence type="inferred from homology"/>
<reference evidence="6 7" key="1">
    <citation type="journal article" date="2014" name="Genome Announc.">
        <title>Complete Genome Sequence of Amino Acid-Utilizing Eubacterium acidaminophilum al-2 (DSM 3953).</title>
        <authorList>
            <person name="Poehlein A."/>
            <person name="Andreesen J.R."/>
            <person name="Daniel R."/>
        </authorList>
    </citation>
    <scope>NUCLEOTIDE SEQUENCE [LARGE SCALE GENOMIC DNA]</scope>
    <source>
        <strain evidence="6 7">DSM 3953</strain>
    </source>
</reference>
<dbReference type="RefSeq" id="WP_025435679.1">
    <property type="nucleotide sequence ID" value="NZ_CP007452.1"/>
</dbReference>
<evidence type="ECO:0000256" key="3">
    <source>
        <dbReference type="ARBA" id="ARBA00022741"/>
    </source>
</evidence>